<dbReference type="GO" id="GO:0005737">
    <property type="term" value="C:cytoplasm"/>
    <property type="evidence" value="ECO:0007669"/>
    <property type="project" value="UniProtKB-SubCell"/>
</dbReference>
<proteinExistence type="predicted"/>
<dbReference type="Pfam" id="PF02311">
    <property type="entry name" value="AraC_binding"/>
    <property type="match status" value="1"/>
</dbReference>
<dbReference type="PRINTS" id="PR00032">
    <property type="entry name" value="HTHARAC"/>
</dbReference>
<dbReference type="GO" id="GO:0043565">
    <property type="term" value="F:sequence-specific DNA binding"/>
    <property type="evidence" value="ECO:0007669"/>
    <property type="project" value="InterPro"/>
</dbReference>
<dbReference type="SUPFAM" id="SSF51215">
    <property type="entry name" value="Regulatory protein AraC"/>
    <property type="match status" value="1"/>
</dbReference>
<comment type="caution">
    <text evidence="8">The sequence shown here is derived from an EMBL/GenBank/DDBJ whole genome shotgun (WGS) entry which is preliminary data.</text>
</comment>
<sequence>MPPSRDPRALPRFWRDDALPFLEARGVEDGRQVCYAAHAHACFSVGAVTAGCSTYVNGRMRRRIAAGSVVAMNPQAVHACNPIQGQPWSYVMFYVDSAWLGALQRELGVSPDGSFQPFDAILSRDPALFAALMGFYDALLDSTLDSPRKCRAAVDFFTRLQRTLAPEPTGPDAPPLAALQRAAAFIDEHCTRALPLEEIGAAAGLSPSYLIRAFKQHYGLTPHAYLVNRRIQRSQAWLRQGHDLADVALAAGFADQAHFQRAFKRHLAATPGQYRD</sequence>
<dbReference type="GO" id="GO:0009893">
    <property type="term" value="P:positive regulation of metabolic process"/>
    <property type="evidence" value="ECO:0007669"/>
    <property type="project" value="UniProtKB-ARBA"/>
</dbReference>
<dbReference type="OrthoDB" id="9809338at2"/>
<dbReference type="SUPFAM" id="SSF46689">
    <property type="entry name" value="Homeodomain-like"/>
    <property type="match status" value="2"/>
</dbReference>
<keyword evidence="9" id="KW-1185">Reference proteome</keyword>
<evidence type="ECO:0000256" key="6">
    <source>
        <dbReference type="ARBA" id="ARBA00037345"/>
    </source>
</evidence>
<dbReference type="InterPro" id="IPR003313">
    <property type="entry name" value="AraC-bd"/>
</dbReference>
<dbReference type="PANTHER" id="PTHR46796:SF2">
    <property type="entry name" value="TRANSCRIPTIONAL REGULATORY PROTEIN"/>
    <property type="match status" value="1"/>
</dbReference>
<dbReference type="Proteomes" id="UP000315235">
    <property type="component" value="Unassembled WGS sequence"/>
</dbReference>
<evidence type="ECO:0000256" key="1">
    <source>
        <dbReference type="ARBA" id="ARBA00004496"/>
    </source>
</evidence>
<feature type="domain" description="HTH araC/xylS-type" evidence="7">
    <location>
        <begin position="180"/>
        <end position="276"/>
    </location>
</feature>
<evidence type="ECO:0000313" key="9">
    <source>
        <dbReference type="Proteomes" id="UP000315235"/>
    </source>
</evidence>
<dbReference type="Pfam" id="PF12833">
    <property type="entry name" value="HTH_18"/>
    <property type="match status" value="1"/>
</dbReference>
<evidence type="ECO:0000256" key="4">
    <source>
        <dbReference type="ARBA" id="ARBA00023159"/>
    </source>
</evidence>
<dbReference type="InterPro" id="IPR050204">
    <property type="entry name" value="AraC_XylS_family_regulators"/>
</dbReference>
<dbReference type="InterPro" id="IPR037923">
    <property type="entry name" value="HTH-like"/>
</dbReference>
<keyword evidence="4" id="KW-0010">Activator</keyword>
<organism evidence="8 9">
    <name type="scientific">Pseudomonas mangiferae</name>
    <dbReference type="NCBI Taxonomy" id="2593654"/>
    <lineage>
        <taxon>Bacteria</taxon>
        <taxon>Pseudomonadati</taxon>
        <taxon>Pseudomonadota</taxon>
        <taxon>Gammaproteobacteria</taxon>
        <taxon>Pseudomonadales</taxon>
        <taxon>Pseudomonadaceae</taxon>
        <taxon>Pseudomonas</taxon>
    </lineage>
</organism>
<evidence type="ECO:0000256" key="2">
    <source>
        <dbReference type="ARBA" id="ARBA00023015"/>
    </source>
</evidence>
<dbReference type="EMBL" id="VJOY01000022">
    <property type="protein sequence ID" value="TRX73001.1"/>
    <property type="molecule type" value="Genomic_DNA"/>
</dbReference>
<keyword evidence="2" id="KW-0805">Transcription regulation</keyword>
<dbReference type="PANTHER" id="PTHR46796">
    <property type="entry name" value="HTH-TYPE TRANSCRIPTIONAL ACTIVATOR RHAS-RELATED"/>
    <property type="match status" value="1"/>
</dbReference>
<dbReference type="InterPro" id="IPR018060">
    <property type="entry name" value="HTH_AraC"/>
</dbReference>
<dbReference type="Gene3D" id="1.10.10.60">
    <property type="entry name" value="Homeodomain-like"/>
    <property type="match status" value="2"/>
</dbReference>
<evidence type="ECO:0000313" key="8">
    <source>
        <dbReference type="EMBL" id="TRX73001.1"/>
    </source>
</evidence>
<dbReference type="InterPro" id="IPR018062">
    <property type="entry name" value="HTH_AraC-typ_CS"/>
</dbReference>
<evidence type="ECO:0000256" key="5">
    <source>
        <dbReference type="ARBA" id="ARBA00023163"/>
    </source>
</evidence>
<dbReference type="PROSITE" id="PS01124">
    <property type="entry name" value="HTH_ARAC_FAMILY_2"/>
    <property type="match status" value="1"/>
</dbReference>
<dbReference type="GO" id="GO:0003700">
    <property type="term" value="F:DNA-binding transcription factor activity"/>
    <property type="evidence" value="ECO:0007669"/>
    <property type="project" value="InterPro"/>
</dbReference>
<protein>
    <submittedName>
        <fullName evidence="8">AraC family transcriptional regulator</fullName>
    </submittedName>
</protein>
<evidence type="ECO:0000259" key="7">
    <source>
        <dbReference type="PROSITE" id="PS01124"/>
    </source>
</evidence>
<gene>
    <name evidence="8" type="ORF">FM069_19970</name>
</gene>
<keyword evidence="5" id="KW-0804">Transcription</keyword>
<name>A0A553GU49_9PSED</name>
<dbReference type="PROSITE" id="PS00041">
    <property type="entry name" value="HTH_ARAC_FAMILY_1"/>
    <property type="match status" value="1"/>
</dbReference>
<dbReference type="SMART" id="SM00342">
    <property type="entry name" value="HTH_ARAC"/>
    <property type="match status" value="1"/>
</dbReference>
<evidence type="ECO:0000256" key="3">
    <source>
        <dbReference type="ARBA" id="ARBA00023125"/>
    </source>
</evidence>
<dbReference type="RefSeq" id="WP_143490167.1">
    <property type="nucleotide sequence ID" value="NZ_VJOY01000022.1"/>
</dbReference>
<comment type="subcellular location">
    <subcellularLocation>
        <location evidence="1">Cytoplasm</location>
    </subcellularLocation>
</comment>
<dbReference type="AlphaFoldDB" id="A0A553GU49"/>
<dbReference type="InterPro" id="IPR009057">
    <property type="entry name" value="Homeodomain-like_sf"/>
</dbReference>
<comment type="function">
    <text evidence="6">Regulatory protein of the TOL plasmid xyl operons. XylS activates the xylXYZLTEGFJQKIH operon required for the degradation of toluene, m-xylene and p-xylene.</text>
</comment>
<accession>A0A553GU49</accession>
<reference evidence="8 9" key="1">
    <citation type="submission" date="2019-07" db="EMBL/GenBank/DDBJ databases">
        <title>Pseudomonas mangiferae sp. nov., isolated from bark of mango tree in Thailand.</title>
        <authorList>
            <person name="Srisuk N."/>
            <person name="Anurat P."/>
        </authorList>
    </citation>
    <scope>NUCLEOTIDE SEQUENCE [LARGE SCALE GENOMIC DNA]</scope>
    <source>
        <strain evidence="8 9">DMKU_BBB3-04</strain>
    </source>
</reference>
<keyword evidence="3" id="KW-0238">DNA-binding</keyword>
<dbReference type="InterPro" id="IPR020449">
    <property type="entry name" value="Tscrpt_reg_AraC-type_HTH"/>
</dbReference>